<sequence>MKKKNINRIGLDEDEMWGIVMPMVDPEMQLLSTDAAQAIFRKVIEAIYVNNEQIAKDLAKAGIFIPD</sequence>
<dbReference type="RefSeq" id="WP_218252117.1">
    <property type="nucleotide sequence ID" value="NZ_JABXWD010000111.1"/>
</dbReference>
<evidence type="ECO:0000313" key="2">
    <source>
        <dbReference type="Proteomes" id="UP001196980"/>
    </source>
</evidence>
<protein>
    <submittedName>
        <fullName evidence="1">Uncharacterized protein</fullName>
    </submittedName>
</protein>
<dbReference type="EMBL" id="JABXWD010000111">
    <property type="protein sequence ID" value="MBV6341482.1"/>
    <property type="molecule type" value="Genomic_DNA"/>
</dbReference>
<keyword evidence="2" id="KW-1185">Reference proteome</keyword>
<proteinExistence type="predicted"/>
<accession>A0ABS6RYJ1</accession>
<name>A0ABS6RYJ1_9BACT</name>
<gene>
    <name evidence="1" type="ORF">HWQ67_07775</name>
</gene>
<reference evidence="1 2" key="1">
    <citation type="journal article" date="2020" name="J Geophys Res Biogeosci">
        <title>Magnetotaxis as an Adaptation to Enable Bacterial Shuttling of Microbial Sulfur and Sulfur Cycling Across Aquatic Oxic#Anoxic Interfaces.</title>
        <authorList>
            <person name="Li J."/>
            <person name="Liu P."/>
            <person name="Wang J."/>
            <person name="Roberts A.P."/>
            <person name="Pan Y."/>
        </authorList>
    </citation>
    <scope>NUCLEOTIDE SEQUENCE [LARGE SCALE GENOMIC DNA]</scope>
    <source>
        <strain evidence="1 2">MYR-1_YQ</strain>
    </source>
</reference>
<evidence type="ECO:0000313" key="1">
    <source>
        <dbReference type="EMBL" id="MBV6341482.1"/>
    </source>
</evidence>
<comment type="caution">
    <text evidence="1">The sequence shown here is derived from an EMBL/GenBank/DDBJ whole genome shotgun (WGS) entry which is preliminary data.</text>
</comment>
<dbReference type="Proteomes" id="UP001196980">
    <property type="component" value="Unassembled WGS sequence"/>
</dbReference>
<organism evidence="1 2">
    <name type="scientific">Candidatus Magnetobacterium casense</name>
    <dbReference type="NCBI Taxonomy" id="1455061"/>
    <lineage>
        <taxon>Bacteria</taxon>
        <taxon>Pseudomonadati</taxon>
        <taxon>Nitrospirota</taxon>
        <taxon>Thermodesulfovibrionia</taxon>
        <taxon>Thermodesulfovibrionales</taxon>
        <taxon>Candidatus Magnetobacteriaceae</taxon>
        <taxon>Candidatus Magnetobacterium</taxon>
    </lineage>
</organism>